<feature type="region of interest" description="Disordered" evidence="1">
    <location>
        <begin position="67"/>
        <end position="110"/>
    </location>
</feature>
<dbReference type="Pfam" id="PF01522">
    <property type="entry name" value="Polysacc_deac_1"/>
    <property type="match status" value="1"/>
</dbReference>
<proteinExistence type="predicted"/>
<feature type="transmembrane region" description="Helical" evidence="2">
    <location>
        <begin position="12"/>
        <end position="31"/>
    </location>
</feature>
<evidence type="ECO:0000256" key="1">
    <source>
        <dbReference type="SAM" id="MobiDB-lite"/>
    </source>
</evidence>
<evidence type="ECO:0000256" key="2">
    <source>
        <dbReference type="SAM" id="Phobius"/>
    </source>
</evidence>
<keyword evidence="2" id="KW-0472">Membrane</keyword>
<keyword evidence="2" id="KW-0812">Transmembrane</keyword>
<dbReference type="EMBL" id="LHUR01000031">
    <property type="protein sequence ID" value="KOA18947.1"/>
    <property type="molecule type" value="Genomic_DNA"/>
</dbReference>
<dbReference type="GO" id="GO:0005975">
    <property type="term" value="P:carbohydrate metabolic process"/>
    <property type="evidence" value="ECO:0007669"/>
    <property type="project" value="InterPro"/>
</dbReference>
<dbReference type="SUPFAM" id="SSF88713">
    <property type="entry name" value="Glycoside hydrolase/deacetylase"/>
    <property type="match status" value="1"/>
</dbReference>
<dbReference type="EC" id="3.5.1.104" evidence="4"/>
<feature type="compositionally biased region" description="Low complexity" evidence="1">
    <location>
        <begin position="78"/>
        <end position="91"/>
    </location>
</feature>
<feature type="domain" description="NodB homology" evidence="3">
    <location>
        <begin position="114"/>
        <end position="302"/>
    </location>
</feature>
<dbReference type="PANTHER" id="PTHR10587">
    <property type="entry name" value="GLYCOSYL TRANSFERASE-RELATED"/>
    <property type="match status" value="1"/>
</dbReference>
<keyword evidence="2" id="KW-1133">Transmembrane helix</keyword>
<dbReference type="PATRIC" id="fig|1121318.3.peg.2700"/>
<sequence>MRKTHKRGNIKNIIIVIISFMFLFSIGFVAGTKLLNKSSSTENNTLTKDNQALQGNRDSVLKNVDNAGEITSPDKSQTNTENANNTTKTTNPSSEGTTSTNKNGDKSGDSATKKEAFLTFDDGPTTNITPKILKILDDYNIKATFFVVGQNAENYPELVREERDKGHSIANHTYSHDYKYIYASTSNFIKDIEKNNQVLTSILGEYNSKIIRFPGGSFGSKRAPYREAVKKAGYTYVDWNALNGDAEKLNVPADKLLENIKSTVGNQNHLVILMHDSSTKATTVEALPKIIDYLKSKGYEFKAM</sequence>
<organism evidence="4 5">
    <name type="scientific">Clostridium homopropionicum DSM 5847</name>
    <dbReference type="NCBI Taxonomy" id="1121318"/>
    <lineage>
        <taxon>Bacteria</taxon>
        <taxon>Bacillati</taxon>
        <taxon>Bacillota</taxon>
        <taxon>Clostridia</taxon>
        <taxon>Eubacteriales</taxon>
        <taxon>Clostridiaceae</taxon>
        <taxon>Clostridium</taxon>
    </lineage>
</organism>
<dbReference type="InterPro" id="IPR002509">
    <property type="entry name" value="NODB_dom"/>
</dbReference>
<dbReference type="PANTHER" id="PTHR10587:SF125">
    <property type="entry name" value="POLYSACCHARIDE DEACETYLASE YHEN-RELATED"/>
    <property type="match status" value="1"/>
</dbReference>
<keyword evidence="5" id="KW-1185">Reference proteome</keyword>
<dbReference type="RefSeq" id="WP_052222170.1">
    <property type="nucleotide sequence ID" value="NZ_LHUR01000031.1"/>
</dbReference>
<feature type="compositionally biased region" description="Polar residues" evidence="1">
    <location>
        <begin position="92"/>
        <end position="102"/>
    </location>
</feature>
<name>A0A0L6Z7J9_9CLOT</name>
<accession>A0A0L6Z7J9</accession>
<keyword evidence="4" id="KW-0378">Hydrolase</keyword>
<protein>
    <submittedName>
        <fullName evidence="4">Peptidoglycan-N-acetylglucosamine deacetylase</fullName>
        <ecNumber evidence="4">3.5.1.104</ecNumber>
    </submittedName>
</protein>
<dbReference type="CDD" id="cd10944">
    <property type="entry name" value="CE4_SmPgdA_like"/>
    <property type="match status" value="1"/>
</dbReference>
<dbReference type="GO" id="GO:0016810">
    <property type="term" value="F:hydrolase activity, acting on carbon-nitrogen (but not peptide) bonds"/>
    <property type="evidence" value="ECO:0007669"/>
    <property type="project" value="InterPro"/>
</dbReference>
<gene>
    <name evidence="4" type="primary">pgdA_3</name>
    <name evidence="4" type="ORF">CLHOM_26870</name>
</gene>
<dbReference type="Proteomes" id="UP000037043">
    <property type="component" value="Unassembled WGS sequence"/>
</dbReference>
<evidence type="ECO:0000313" key="5">
    <source>
        <dbReference type="Proteomes" id="UP000037043"/>
    </source>
</evidence>
<reference evidence="5" key="1">
    <citation type="submission" date="2015-08" db="EMBL/GenBank/DDBJ databases">
        <title>Genome sequence of the strict anaerobe Clostridium homopropionicum LuHBu1 (DSM 5847T).</title>
        <authorList>
            <person name="Poehlein A."/>
            <person name="Beck M."/>
            <person name="Schiel-Bengelsdorf B."/>
            <person name="Bengelsdorf F.R."/>
            <person name="Daniel R."/>
            <person name="Duerre P."/>
        </authorList>
    </citation>
    <scope>NUCLEOTIDE SEQUENCE [LARGE SCALE GENOMIC DNA]</scope>
    <source>
        <strain evidence="5">DSM 5847</strain>
    </source>
</reference>
<dbReference type="InterPro" id="IPR011330">
    <property type="entry name" value="Glyco_hydro/deAcase_b/a-brl"/>
</dbReference>
<dbReference type="PROSITE" id="PS51677">
    <property type="entry name" value="NODB"/>
    <property type="match status" value="1"/>
</dbReference>
<dbReference type="STRING" id="36844.SAMN04488501_10967"/>
<dbReference type="InterPro" id="IPR050248">
    <property type="entry name" value="Polysacc_deacetylase_ArnD"/>
</dbReference>
<comment type="caution">
    <text evidence="4">The sequence shown here is derived from an EMBL/GenBank/DDBJ whole genome shotgun (WGS) entry which is preliminary data.</text>
</comment>
<dbReference type="AlphaFoldDB" id="A0A0L6Z7J9"/>
<dbReference type="Gene3D" id="3.20.20.370">
    <property type="entry name" value="Glycoside hydrolase/deacetylase"/>
    <property type="match status" value="1"/>
</dbReference>
<evidence type="ECO:0000313" key="4">
    <source>
        <dbReference type="EMBL" id="KOA18947.1"/>
    </source>
</evidence>
<evidence type="ECO:0000259" key="3">
    <source>
        <dbReference type="PROSITE" id="PS51677"/>
    </source>
</evidence>